<accession>A0ABX5LN77</accession>
<name>A0ABX5LN77_9BACT</name>
<comment type="caution">
    <text evidence="2">The sequence shown here is derived from an EMBL/GenBank/DDBJ whole genome shotgun (WGS) entry which is preliminary data.</text>
</comment>
<feature type="transmembrane region" description="Helical" evidence="1">
    <location>
        <begin position="51"/>
        <end position="72"/>
    </location>
</feature>
<dbReference type="RefSeq" id="WP_109587554.1">
    <property type="nucleotide sequence ID" value="NZ_QGHD01000016.1"/>
</dbReference>
<dbReference type="Pfam" id="PF12679">
    <property type="entry name" value="ABC2_membrane_2"/>
    <property type="match status" value="1"/>
</dbReference>
<feature type="transmembrane region" description="Helical" evidence="1">
    <location>
        <begin position="158"/>
        <end position="178"/>
    </location>
</feature>
<keyword evidence="1" id="KW-0812">Transmembrane</keyword>
<keyword evidence="1" id="KW-1133">Transmembrane helix</keyword>
<protein>
    <submittedName>
        <fullName evidence="2">ABC-2 family transporter</fullName>
    </submittedName>
</protein>
<organism evidence="2 3">
    <name type="scientific">Hallerella porci</name>
    <dbReference type="NCBI Taxonomy" id="1945871"/>
    <lineage>
        <taxon>Bacteria</taxon>
        <taxon>Pseudomonadati</taxon>
        <taxon>Fibrobacterota</taxon>
        <taxon>Fibrobacteria</taxon>
        <taxon>Fibrobacterales</taxon>
        <taxon>Fibrobacteraceae</taxon>
        <taxon>Hallerella</taxon>
    </lineage>
</organism>
<feature type="transmembrane region" description="Helical" evidence="1">
    <location>
        <begin position="92"/>
        <end position="111"/>
    </location>
</feature>
<evidence type="ECO:0000256" key="1">
    <source>
        <dbReference type="SAM" id="Phobius"/>
    </source>
</evidence>
<proteinExistence type="predicted"/>
<reference evidence="2 3" key="1">
    <citation type="submission" date="2018-05" db="EMBL/GenBank/DDBJ databases">
        <title>Animal gut microbial communities from fecal samples from Wisconsin, USA.</title>
        <authorList>
            <person name="Neumann A."/>
        </authorList>
    </citation>
    <scope>NUCLEOTIDE SEQUENCE [LARGE SCALE GENOMIC DNA]</scope>
    <source>
        <strain evidence="2 3">UWS4</strain>
    </source>
</reference>
<sequence>MKIIFHVMRHELRQILREPKFLLPFFFPPFLLICSQFFILENASSETIPFTMLLCALLLSPMAVPLASDSFAGERERGSLELLQLLPGNSSFIFYGKLLALIPIPLFFLLLSETIFAGMLSGNAFSFWIKSVWAGFCMTILFSSIALFVSLSVKTTRAANQISLLFFFAIFILFQFFAERYFSIDFASLGLSIFTFVACAILTRIAYRKFRSDL</sequence>
<keyword evidence="3" id="KW-1185">Reference proteome</keyword>
<keyword evidence="1" id="KW-0472">Membrane</keyword>
<dbReference type="Proteomes" id="UP000245523">
    <property type="component" value="Unassembled WGS sequence"/>
</dbReference>
<feature type="transmembrane region" description="Helical" evidence="1">
    <location>
        <begin position="131"/>
        <end position="151"/>
    </location>
</feature>
<feature type="transmembrane region" description="Helical" evidence="1">
    <location>
        <begin position="21"/>
        <end position="39"/>
    </location>
</feature>
<dbReference type="EMBL" id="QGHD01000016">
    <property type="protein sequence ID" value="PWK96658.1"/>
    <property type="molecule type" value="Genomic_DNA"/>
</dbReference>
<evidence type="ECO:0000313" key="2">
    <source>
        <dbReference type="EMBL" id="PWK96658.1"/>
    </source>
</evidence>
<gene>
    <name evidence="2" type="ORF">B0H50_11643</name>
</gene>
<evidence type="ECO:0000313" key="3">
    <source>
        <dbReference type="Proteomes" id="UP000245523"/>
    </source>
</evidence>
<feature type="transmembrane region" description="Helical" evidence="1">
    <location>
        <begin position="184"/>
        <end position="207"/>
    </location>
</feature>